<dbReference type="EMBL" id="KZ992820">
    <property type="protein sequence ID" value="RKP06777.1"/>
    <property type="molecule type" value="Genomic_DNA"/>
</dbReference>
<dbReference type="PANTHER" id="PTHR19857:SF19">
    <property type="entry name" value="26S PROTEASOME REGULATORY SUBUNIT RPN14"/>
    <property type="match status" value="1"/>
</dbReference>
<dbReference type="PANTHER" id="PTHR19857">
    <property type="entry name" value="MITOCHONDRIAL DIVISION PROTEIN 1-RELATED"/>
    <property type="match status" value="1"/>
</dbReference>
<dbReference type="SUPFAM" id="SSF50998">
    <property type="entry name" value="Quinoprotein alcohol dehydrogenase-like"/>
    <property type="match status" value="1"/>
</dbReference>
<dbReference type="Proteomes" id="UP000271241">
    <property type="component" value="Unassembled WGS sequence"/>
</dbReference>
<dbReference type="GO" id="GO:0000502">
    <property type="term" value="C:proteasome complex"/>
    <property type="evidence" value="ECO:0007669"/>
    <property type="project" value="UniProtKB-KW"/>
</dbReference>
<dbReference type="Pfam" id="PF00400">
    <property type="entry name" value="WD40"/>
    <property type="match status" value="1"/>
</dbReference>
<evidence type="ECO:0000313" key="5">
    <source>
        <dbReference type="EMBL" id="RKP06777.1"/>
    </source>
</evidence>
<dbReference type="InterPro" id="IPR051179">
    <property type="entry name" value="WD_repeat_multifunction"/>
</dbReference>
<organism evidence="5 6">
    <name type="scientific">Thamnocephalis sphaerospora</name>
    <dbReference type="NCBI Taxonomy" id="78915"/>
    <lineage>
        <taxon>Eukaryota</taxon>
        <taxon>Fungi</taxon>
        <taxon>Fungi incertae sedis</taxon>
        <taxon>Zoopagomycota</taxon>
        <taxon>Zoopagomycotina</taxon>
        <taxon>Zoopagomycetes</taxon>
        <taxon>Zoopagales</taxon>
        <taxon>Sigmoideomycetaceae</taxon>
        <taxon>Thamnocephalis</taxon>
    </lineage>
</organism>
<dbReference type="InterPro" id="IPR011047">
    <property type="entry name" value="Quinoprotein_ADH-like_sf"/>
</dbReference>
<sequence length="417" mass="44004">MTCTVQTLPLVTVQPDFDQVLDDVRHDRSAGEEVWVSCYNKDTGVSVHGNARLFKHDGAVKVTGHSIDAQLDAQNVLCVTCSTTGADAVRVHAAAATSATSGLIATTMDVAPGGQTYVLGGCGRGANEAAQLCVKRVADAAYQLPLHGHVADVTLTLQRLVVLSGSADLQLRIWSAVDGSNPVVLKGHSAAITSLAIVGRAASRDGTVKLWECGSATEIATIARFAGPVNAITLTADFDTHGSASCDTRESETKGKLLVCAVSDGTLHAIDLYTREKVFELDGGFGAASKTACAISLPRQLLASGDERGGVQVFDIASKRLLASFRRNDAAITDVQFEISTETLHLWVTTADGQCYRVVLETDDEKDTMTVRLIDELVGPSLEAIVGLHLLRTNAHLCAYVAGADGVVRQYHIPLAP</sequence>
<dbReference type="Gene3D" id="2.130.10.10">
    <property type="entry name" value="YVTN repeat-like/Quinoprotein amine dehydrogenase"/>
    <property type="match status" value="1"/>
</dbReference>
<dbReference type="InterPro" id="IPR015943">
    <property type="entry name" value="WD40/YVTN_repeat-like_dom_sf"/>
</dbReference>
<keyword evidence="6" id="KW-1185">Reference proteome</keyword>
<dbReference type="AlphaFoldDB" id="A0A4P9XLM5"/>
<name>A0A4P9XLM5_9FUNG</name>
<evidence type="ECO:0000256" key="4">
    <source>
        <dbReference type="ARBA" id="ARBA00038321"/>
    </source>
</evidence>
<keyword evidence="3" id="KW-0647">Proteasome</keyword>
<proteinExistence type="inferred from homology"/>
<reference evidence="6" key="1">
    <citation type="journal article" date="2018" name="Nat. Microbiol.">
        <title>Leveraging single-cell genomics to expand the fungal tree of life.</title>
        <authorList>
            <person name="Ahrendt S.R."/>
            <person name="Quandt C.A."/>
            <person name="Ciobanu D."/>
            <person name="Clum A."/>
            <person name="Salamov A."/>
            <person name="Andreopoulos B."/>
            <person name="Cheng J.F."/>
            <person name="Woyke T."/>
            <person name="Pelin A."/>
            <person name="Henrissat B."/>
            <person name="Reynolds N.K."/>
            <person name="Benny G.L."/>
            <person name="Smith M.E."/>
            <person name="James T.Y."/>
            <person name="Grigoriev I.V."/>
        </authorList>
    </citation>
    <scope>NUCLEOTIDE SEQUENCE [LARGE SCALE GENOMIC DNA]</scope>
    <source>
        <strain evidence="6">RSA 1356</strain>
    </source>
</reference>
<evidence type="ECO:0000313" key="6">
    <source>
        <dbReference type="Proteomes" id="UP000271241"/>
    </source>
</evidence>
<evidence type="ECO:0000256" key="2">
    <source>
        <dbReference type="ARBA" id="ARBA00022737"/>
    </source>
</evidence>
<dbReference type="OrthoDB" id="10257301at2759"/>
<dbReference type="InterPro" id="IPR001680">
    <property type="entry name" value="WD40_rpt"/>
</dbReference>
<accession>A0A4P9XLM5</accession>
<dbReference type="SMART" id="SM00320">
    <property type="entry name" value="WD40"/>
    <property type="match status" value="5"/>
</dbReference>
<evidence type="ECO:0000256" key="3">
    <source>
        <dbReference type="ARBA" id="ARBA00022942"/>
    </source>
</evidence>
<keyword evidence="2" id="KW-0677">Repeat</keyword>
<evidence type="ECO:0000256" key="1">
    <source>
        <dbReference type="ARBA" id="ARBA00022574"/>
    </source>
</evidence>
<protein>
    <submittedName>
        <fullName evidence="5">Quinon protein alcohol dehydrogenase-like superfamily</fullName>
    </submittedName>
</protein>
<gene>
    <name evidence="5" type="ORF">THASP1DRAFT_31414</name>
</gene>
<comment type="similarity">
    <text evidence="4">Belongs to the WD repeat PAAF1/RPN14 family.</text>
</comment>
<dbReference type="STRING" id="78915.A0A4P9XLM5"/>
<keyword evidence="1" id="KW-0853">WD repeat</keyword>